<feature type="transmembrane region" description="Helical" evidence="10">
    <location>
        <begin position="18"/>
        <end position="36"/>
    </location>
</feature>
<keyword evidence="4 8" id="KW-0611">Plant defense</keyword>
<evidence type="ECO:0000256" key="9">
    <source>
        <dbReference type="SAM" id="MobiDB-lite"/>
    </source>
</evidence>
<keyword evidence="5 8" id="KW-1133">Transmembrane helix</keyword>
<dbReference type="Pfam" id="PF03094">
    <property type="entry name" value="Mlo"/>
    <property type="match status" value="1"/>
</dbReference>
<feature type="transmembrane region" description="Helical" evidence="10">
    <location>
        <begin position="161"/>
        <end position="183"/>
    </location>
</feature>
<dbReference type="OMA" id="GIRFWIW"/>
<feature type="transmembrane region" description="Helical" evidence="10">
    <location>
        <begin position="311"/>
        <end position="332"/>
    </location>
</feature>
<name>A0A200QKZ7_MACCD</name>
<keyword evidence="3 8" id="KW-0812">Transmembrane</keyword>
<dbReference type="PANTHER" id="PTHR31942:SF57">
    <property type="entry name" value="MLO-LIKE PROTEIN"/>
    <property type="match status" value="1"/>
</dbReference>
<feature type="transmembrane region" description="Helical" evidence="10">
    <location>
        <begin position="405"/>
        <end position="430"/>
    </location>
</feature>
<evidence type="ECO:0000313" key="11">
    <source>
        <dbReference type="EMBL" id="OVA11099.1"/>
    </source>
</evidence>
<evidence type="ECO:0000256" key="8">
    <source>
        <dbReference type="RuleBase" id="RU280816"/>
    </source>
</evidence>
<evidence type="ECO:0000256" key="10">
    <source>
        <dbReference type="SAM" id="Phobius"/>
    </source>
</evidence>
<comment type="similarity">
    <text evidence="2 8">Belongs to the MLO family.</text>
</comment>
<keyword evidence="7 8" id="KW-0568">Pathogenesis-related protein</keyword>
<dbReference type="InterPro" id="IPR004326">
    <property type="entry name" value="Mlo"/>
</dbReference>
<dbReference type="EMBL" id="MVGT01001732">
    <property type="protein sequence ID" value="OVA11099.1"/>
    <property type="molecule type" value="Genomic_DNA"/>
</dbReference>
<proteinExistence type="inferred from homology"/>
<reference evidence="11 12" key="1">
    <citation type="journal article" date="2017" name="Mol. Plant">
        <title>The Genome of Medicinal Plant Macleaya cordata Provides New Insights into Benzylisoquinoline Alkaloids Metabolism.</title>
        <authorList>
            <person name="Liu X."/>
            <person name="Liu Y."/>
            <person name="Huang P."/>
            <person name="Ma Y."/>
            <person name="Qing Z."/>
            <person name="Tang Q."/>
            <person name="Cao H."/>
            <person name="Cheng P."/>
            <person name="Zheng Y."/>
            <person name="Yuan Z."/>
            <person name="Zhou Y."/>
            <person name="Liu J."/>
            <person name="Tang Z."/>
            <person name="Zhuo Y."/>
            <person name="Zhang Y."/>
            <person name="Yu L."/>
            <person name="Huang J."/>
            <person name="Yang P."/>
            <person name="Peng Q."/>
            <person name="Zhang J."/>
            <person name="Jiang W."/>
            <person name="Zhang Z."/>
            <person name="Lin K."/>
            <person name="Ro D.K."/>
            <person name="Chen X."/>
            <person name="Xiong X."/>
            <person name="Shang Y."/>
            <person name="Huang S."/>
            <person name="Zeng J."/>
        </authorList>
    </citation>
    <scope>NUCLEOTIDE SEQUENCE [LARGE SCALE GENOMIC DNA]</scope>
    <source>
        <strain evidence="12">cv. BLH2017</strain>
        <tissue evidence="11">Root</tissue>
    </source>
</reference>
<evidence type="ECO:0000256" key="4">
    <source>
        <dbReference type="ARBA" id="ARBA00022821"/>
    </source>
</evidence>
<feature type="region of interest" description="Disordered" evidence="9">
    <location>
        <begin position="461"/>
        <end position="510"/>
    </location>
</feature>
<dbReference type="GO" id="GO:0016020">
    <property type="term" value="C:membrane"/>
    <property type="evidence" value="ECO:0007669"/>
    <property type="project" value="UniProtKB-SubCell"/>
</dbReference>
<comment type="domain">
    <text evidence="8">The C-terminus contains a calmodulin-binding domain, which binds calmodulin in a calcium-dependent fashion.</text>
</comment>
<accession>A0A200QKZ7</accession>
<dbReference type="GO" id="GO:0005516">
    <property type="term" value="F:calmodulin binding"/>
    <property type="evidence" value="ECO:0007669"/>
    <property type="project" value="UniProtKB-KW"/>
</dbReference>
<sequence length="560" mass="64318">MAEIDDDDQQRSLEQTPVWAVSIVCLVLILLSLLIERGLHCLTKFLKRRKRKSLNKAISKIETAELMIMGFISLLLTVGEVPISKICVSKAVGNSFLPCKDPIDDASLGHAMSLDATSSSGSNGSTTLEAGSDFWINLDEYAMPQGMISLVSREGIIQLRIFILVLAAFHVLYCVLTMCLGIAQMRRWKGWEEETRSLEYQIDNDPRRFQLTRQTSFGRRHLKFWSDHPLWVWPVCFLRQFNRSITKADYCTLRNGFIVAHFTEGSVFDFQKFLARAFDGDFVQVVGISLWIWIFSILFIFFSAHGFYNHFWLPFIPLVMVLVVGTKLEVIITKMCLESPNKTAVVRGSLLVKPNDDLFWFGHPRWLLYLIHFILFQNSFQLAFFTWTWYEYGLRSCFHRETEEIVLRIVMGVLVQFLCGYVTLPLYALVIQMGSGMKSEVFTERVSKGLKHWHNLARQHLSRNKSPSTRQSSEPWPTDTTETSWSEMQDFGSPEHDHLPPLSVTSSQTPKITEDVVNHKIITRETYGEISFGTSWKELGSRKSIEDITSELDETSSEIN</sequence>
<evidence type="ECO:0000256" key="6">
    <source>
        <dbReference type="ARBA" id="ARBA00023136"/>
    </source>
</evidence>
<dbReference type="GO" id="GO:0006952">
    <property type="term" value="P:defense response"/>
    <property type="evidence" value="ECO:0007669"/>
    <property type="project" value="UniProtKB-KW"/>
</dbReference>
<dbReference type="Proteomes" id="UP000195402">
    <property type="component" value="Unassembled WGS sequence"/>
</dbReference>
<feature type="transmembrane region" description="Helical" evidence="10">
    <location>
        <begin position="366"/>
        <end position="390"/>
    </location>
</feature>
<protein>
    <recommendedName>
        <fullName evidence="8">MLO-like protein</fullName>
    </recommendedName>
</protein>
<keyword evidence="8" id="KW-0112">Calmodulin-binding</keyword>
<dbReference type="AlphaFoldDB" id="A0A200QKZ7"/>
<dbReference type="InParanoid" id="A0A200QKZ7"/>
<evidence type="ECO:0000256" key="1">
    <source>
        <dbReference type="ARBA" id="ARBA00004141"/>
    </source>
</evidence>
<comment type="function">
    <text evidence="8">May be involved in modulation of pathogen defense and leaf cell death.</text>
</comment>
<comment type="subcellular location">
    <subcellularLocation>
        <location evidence="1 8">Membrane</location>
        <topology evidence="1 8">Multi-pass membrane protein</topology>
    </subcellularLocation>
</comment>
<feature type="compositionally biased region" description="Polar residues" evidence="9">
    <location>
        <begin position="464"/>
        <end position="487"/>
    </location>
</feature>
<gene>
    <name evidence="8" type="primary">MLO</name>
    <name evidence="11" type="ORF">BVC80_1741g86</name>
</gene>
<feature type="transmembrane region" description="Helical" evidence="10">
    <location>
        <begin position="282"/>
        <end position="305"/>
    </location>
</feature>
<evidence type="ECO:0000256" key="5">
    <source>
        <dbReference type="ARBA" id="ARBA00022989"/>
    </source>
</evidence>
<evidence type="ECO:0000256" key="3">
    <source>
        <dbReference type="ARBA" id="ARBA00022692"/>
    </source>
</evidence>
<evidence type="ECO:0000256" key="2">
    <source>
        <dbReference type="ARBA" id="ARBA00006574"/>
    </source>
</evidence>
<dbReference type="OrthoDB" id="1388414at2759"/>
<evidence type="ECO:0000313" key="12">
    <source>
        <dbReference type="Proteomes" id="UP000195402"/>
    </source>
</evidence>
<keyword evidence="6 8" id="KW-0472">Membrane</keyword>
<keyword evidence="12" id="KW-1185">Reference proteome</keyword>
<dbReference type="PANTHER" id="PTHR31942">
    <property type="entry name" value="MLO-LIKE PROTEIN 1"/>
    <property type="match status" value="1"/>
</dbReference>
<comment type="caution">
    <text evidence="11">The sequence shown here is derived from an EMBL/GenBank/DDBJ whole genome shotgun (WGS) entry which is preliminary data.</text>
</comment>
<evidence type="ECO:0000256" key="7">
    <source>
        <dbReference type="ARBA" id="ARBA00023265"/>
    </source>
</evidence>
<organism evidence="11 12">
    <name type="scientific">Macleaya cordata</name>
    <name type="common">Five-seeded plume-poppy</name>
    <name type="synonym">Bocconia cordata</name>
    <dbReference type="NCBI Taxonomy" id="56857"/>
    <lineage>
        <taxon>Eukaryota</taxon>
        <taxon>Viridiplantae</taxon>
        <taxon>Streptophyta</taxon>
        <taxon>Embryophyta</taxon>
        <taxon>Tracheophyta</taxon>
        <taxon>Spermatophyta</taxon>
        <taxon>Magnoliopsida</taxon>
        <taxon>Ranunculales</taxon>
        <taxon>Papaveraceae</taxon>
        <taxon>Papaveroideae</taxon>
        <taxon>Macleaya</taxon>
    </lineage>
</organism>